<gene>
    <name evidence="1" type="ORF">GY24_15330</name>
</gene>
<evidence type="ECO:0000313" key="1">
    <source>
        <dbReference type="EMBL" id="PPL14853.1"/>
    </source>
</evidence>
<dbReference type="EMBL" id="MPZN01000077">
    <property type="protein sequence ID" value="PPL14853.1"/>
    <property type="molecule type" value="Genomic_DNA"/>
</dbReference>
<proteinExistence type="predicted"/>
<sequence length="166" mass="17632">MRTQRLTTAARDKRTAAALSSLIARLQVDSLGAADPSEQYNYSVVWAGPDRAFRGSVDELPELCWFADEQTAALAGIRNRAREAVAEAAACGAPIPRPFSELRASGEAALARASAGGAGVPFWIPIELWAELEAAAREQLTEPRLLALSRLAGSLAISLSERRASG</sequence>
<name>A0ABX5ARK7_9MICO</name>
<accession>A0ABX5ARK7</accession>
<keyword evidence="2" id="KW-1185">Reference proteome</keyword>
<comment type="caution">
    <text evidence="1">The sequence shown here is derived from an EMBL/GenBank/DDBJ whole genome shotgun (WGS) entry which is preliminary data.</text>
</comment>
<evidence type="ECO:0000313" key="2">
    <source>
        <dbReference type="Proteomes" id="UP000237755"/>
    </source>
</evidence>
<protein>
    <submittedName>
        <fullName evidence="1">Uncharacterized protein</fullName>
    </submittedName>
</protein>
<reference evidence="1 2" key="1">
    <citation type="journal article" date="2008" name="Int. J. Syst. Evol. Microbiol.">
        <title>Leifsonia pindariensis sp. nov., isolated from the Pindari glacier of the Indian Himalayas, and emended description of the genus Leifsonia.</title>
        <authorList>
            <person name="Reddy G.S."/>
            <person name="Prabagaran S.R."/>
            <person name="Shivaji S."/>
        </authorList>
    </citation>
    <scope>NUCLEOTIDE SEQUENCE [LARGE SCALE GENOMIC DNA]</scope>
    <source>
        <strain evidence="1 2">PON 10</strain>
    </source>
</reference>
<dbReference type="Proteomes" id="UP000237755">
    <property type="component" value="Unassembled WGS sequence"/>
</dbReference>
<organism evidence="1 2">
    <name type="scientific">Microterricola pindariensis</name>
    <dbReference type="NCBI Taxonomy" id="478010"/>
    <lineage>
        <taxon>Bacteria</taxon>
        <taxon>Bacillati</taxon>
        <taxon>Actinomycetota</taxon>
        <taxon>Actinomycetes</taxon>
        <taxon>Micrococcales</taxon>
        <taxon>Microbacteriaceae</taxon>
        <taxon>Microterricola</taxon>
    </lineage>
</organism>